<protein>
    <submittedName>
        <fullName evidence="2">Uncharacterized protein</fullName>
    </submittedName>
</protein>
<sequence>MTEGLRRGREGARDSLRHGKLRPAQTRPPVEGGVGFRPRPASSRWVDDMFVDSPHTTPALDTTKPFLPPLRRCHKPPTKG</sequence>
<reference evidence="2 3" key="1">
    <citation type="submission" date="2019-05" db="EMBL/GenBank/DDBJ databases">
        <title>Another draft genome of Portunus trituberculatus and its Hox gene families provides insights of decapod evolution.</title>
        <authorList>
            <person name="Jeong J.-H."/>
            <person name="Song I."/>
            <person name="Kim S."/>
            <person name="Choi T."/>
            <person name="Kim D."/>
            <person name="Ryu S."/>
            <person name="Kim W."/>
        </authorList>
    </citation>
    <scope>NUCLEOTIDE SEQUENCE [LARGE SCALE GENOMIC DNA]</scope>
    <source>
        <tissue evidence="2">Muscle</tissue>
    </source>
</reference>
<evidence type="ECO:0000313" key="2">
    <source>
        <dbReference type="EMBL" id="MPC37062.1"/>
    </source>
</evidence>
<dbReference type="Proteomes" id="UP000324222">
    <property type="component" value="Unassembled WGS sequence"/>
</dbReference>
<evidence type="ECO:0000256" key="1">
    <source>
        <dbReference type="SAM" id="MobiDB-lite"/>
    </source>
</evidence>
<feature type="region of interest" description="Disordered" evidence="1">
    <location>
        <begin position="1"/>
        <end position="40"/>
    </location>
</feature>
<feature type="compositionally biased region" description="Basic residues" evidence="1">
    <location>
        <begin position="71"/>
        <end position="80"/>
    </location>
</feature>
<evidence type="ECO:0000313" key="3">
    <source>
        <dbReference type="Proteomes" id="UP000324222"/>
    </source>
</evidence>
<proteinExistence type="predicted"/>
<comment type="caution">
    <text evidence="2">The sequence shown here is derived from an EMBL/GenBank/DDBJ whole genome shotgun (WGS) entry which is preliminary data.</text>
</comment>
<dbReference type="EMBL" id="VSRR010003674">
    <property type="protein sequence ID" value="MPC37062.1"/>
    <property type="molecule type" value="Genomic_DNA"/>
</dbReference>
<dbReference type="AlphaFoldDB" id="A0A5B7ESA4"/>
<accession>A0A5B7ESA4</accession>
<organism evidence="2 3">
    <name type="scientific">Portunus trituberculatus</name>
    <name type="common">Swimming crab</name>
    <name type="synonym">Neptunus trituberculatus</name>
    <dbReference type="NCBI Taxonomy" id="210409"/>
    <lineage>
        <taxon>Eukaryota</taxon>
        <taxon>Metazoa</taxon>
        <taxon>Ecdysozoa</taxon>
        <taxon>Arthropoda</taxon>
        <taxon>Crustacea</taxon>
        <taxon>Multicrustacea</taxon>
        <taxon>Malacostraca</taxon>
        <taxon>Eumalacostraca</taxon>
        <taxon>Eucarida</taxon>
        <taxon>Decapoda</taxon>
        <taxon>Pleocyemata</taxon>
        <taxon>Brachyura</taxon>
        <taxon>Eubrachyura</taxon>
        <taxon>Portunoidea</taxon>
        <taxon>Portunidae</taxon>
        <taxon>Portuninae</taxon>
        <taxon>Portunus</taxon>
    </lineage>
</organism>
<feature type="region of interest" description="Disordered" evidence="1">
    <location>
        <begin position="55"/>
        <end position="80"/>
    </location>
</feature>
<keyword evidence="3" id="KW-1185">Reference proteome</keyword>
<name>A0A5B7ESA4_PORTR</name>
<feature type="compositionally biased region" description="Basic and acidic residues" evidence="1">
    <location>
        <begin position="1"/>
        <end position="17"/>
    </location>
</feature>
<gene>
    <name evidence="2" type="ORF">E2C01_030535</name>
</gene>